<sequence length="3938" mass="451305">MEQIVGILKDLHKTTEATPALDILQQLREYLTNLTDYSKIDHLIAAVFHSEEDGILAYFWGHLGKKEHDKPKREGLNILQLMLENTTLRTAIAQFSLRIFNLVTILFENHSSESAAVQQEALECVMLILEKFKNRIIREDYGLKKFYMQLIVSSEKSTYTPSVRGKIFQCLGLVASFGHDSFLSEEPRFLQLLNLYVFTVNVQVESINQKMEASILQGCIKGLHKFLDAFCSKISTEQPLMKKFYENLEQIVDPKCSFENDAQTVKLKRREFQRSGLDFVAHHANYLREGLFENHKYWFAVLLTWAKSNNIDDSKVGTKAMFRFLETVSAYVKTITKSGDILQKIQASNEFFAETFKRIMESQDKHRTELTVAIKGIGFLCDIYDDINVMELLYKKMIEHIEAVIIELNMPVVDKYSGSNSLVQSYLEASGRMLFNMKMVSEDDRKLFEKRLLIVENLSVLLITSYPDLSEKYRHFAPNALLKVVHGLLASHYSHGEPFVERVIQEGLTHIIASPTQVEADILVESYNQQTLDSGKHGNSSKSVYNTLGLRTVKFYTKFWIGLVENVEPDYKASCETIYNAVIDWTLKTIGKLDLSVQFVEDDEDDEIISTTDPIHQTKATVVKDFQLFVNIVDFLCDFVQQTKPVFFENWIELFVNQMLDYIKAHSLVSGFYRIMALVFEIMRKLKYFHAEDREDIYERCCKFLASLSAKIQEFRDDLLLAILDVWLAAPDKIILSNIKCLGETLQAVFRLGRNSFPLALRGIHAIERWFQMPDFPEDDMEKCFNKLFPLWEDYFTTGAANEDEVADINKDVKPKTKTKVTRQRLQTLVKTETQETTLGKLQLDIIRVIGSYGHLKDLDLDQESKGFSITGQCLSYSIPFQDIKVEMCLDNFFPRLMELCTKSTDRQLRTSACEIFHTFVLYYLGQQTASKTSKSDDNMNLCRNIFANLIQLGSDSDVIVRQLFNPLSLQTIHWCSKINHHFGETVLHIIIEGLVQSEDPSRRDFCCICLQEYFSWCLKHRNDSRAKQVIKMLVSLSQHAAPQYRQGSVLGFNSIYRIFREPDQSQKRQLYDQYTFQLLHSYVVSLHLSAEDSPLLICTTKQAIRHLERIILKKKDNFCVAMDHRVIPSEIKGSTLRHLVDWLLRKSGTTSGSCREECFRLINVFVPCIRGLSSVENFLNSFEDEHGRHSLIEIAENRFNIQDFSGNMDLRIRALETVSSLYAFFKKSNYAVELLFTENSSKFLSQLNVFLKDLRTLNDFPESNKVLEIVMHIGSFENILTIEHQVSLIESSALLSAKLVDKNTETLDVSETWKQLYVRANRDNIVTERSRLKQIFKLTLTPEKTDSLNRIRWLTKLAETGFLREVYTEVELNEFVEACINFVEMQLFDKPTGTSLRARQLSNRMKATVKAVFAFVISSGSHGNVVVKKVFDPTIVLHNQLNHVTTKGDIYQKYFISCLPFCHQVFELSKLKDEVSMERIGKLIQQLLVTVKNDKSLRKRFGEILVEKTIEIWTQLSLNCTNIVISGLISGMASLNMNLCRDSDQLSDWWSGSGLLRNVNLTLKEKSQYIHFLGLFGLSKKKNITSKVLACLADVLEHDLNARLSWKDEESCILKILQAVLTVYEEIPRNLEMLKIISVVVAKVAVISNSDKNGCSMAAKVKLVKIATCLEYKDQFKMADFLYKISTGESEEYRRTSAVIKYLLLPVLTSIGERASKEFFKKNINDIATKAALEPKSIPEWHLKIIAFQMIEVLCLFTTTQGIFFTGPELNSAYLTGLGRTAKANDSKDLARDLMKICTAFTLPSESLDKIIQKLILQCNQAAFNVLHAGLRVMQSKLSAVLNLAIKLNMNKDNKAHWNNIIDCSVEYSFPPVLDHPGPKKESSVDDLSLISKLSSNSRSNRKVMLQSSSLAIDATNYDFTAAMTVENSKFYQKIFAGANSARRRNSSVQLEWGLINEHPCMLSFVETIRNFNKKKGQAGNETVMDDLTLAISNFIKSPSVHKNVKIFLVAAVHNCKEIFQPCAQRLVSSIVMALLPPQACFGLDLNYFLKDVLVMLLEWTEVAKPSSEQVCKILKFMLPNVWHDRKDVFNQNLLILETIVSKWVKNEEEEVPIDDIASLVEQSETKVGLEVCKHFLLAGHFPCHVNSRPGSLDLKKLVACAAKTFESTSKLAHYLGAQVAGLTLREIKNAGGEQILDSFSTFLRKFLDKLKKRPQVVLYILKNIQDFFPPFITDYKPLLLQLLSNKNLRNDALRLIPGILKTEIEYSGADQVKLTECLNSMYRDLAGRGALNINFETAPETEVGVDILELFVSRIDNEEILLKLIEWTECAEKSPVASLRVRYATLVSKTYHNFSTNLHKEQSLLFTKVEKMFVRLYQDDDEAMKLIVSEFWAKKLKSWMDSPSLILELMEILGEETSAIPICISLIMKRCSLSPDYFQPLFKEDLGDCVFQQYNLDTSWRMRHSTFQPLYAESLSSSQNFPHLPQTFKIAVLSQLQTTGKFGMNLLRATLDNKLQYTPTAPGIQSNASQESMEVGNSFSSQGFYQGFNESDNLENDTGSVGSGGALAHLRKRFYERPSTQNNFYAIREIERQEAAVERQVDAIRTKRSGVKLMRSYRIGELPDIMMKNSDFLTALSSLTKTDLDMGRLLLVHLFTAIMKRVNSKGVDTEEKFKESAKKSFNSILANYGIRLSPEFAAAIIEISLINDVSIQPHLISDVCRNFELQPLAILKLEKDLGFEASARHPEPKKARLTGGIANPEADILLRIAELYKDLDDFDAVRNVFVMAGQAYKETKELYDRGAQALRFESLCKFDEALELYGNLCVEESPDCDKLSEIRLQFWDSSVYKCLKQLSNWEQVFERAESYCQDSGTENVFDNIEYLDQILPNQLTAAVQILIRDQSHADEEPEVVVRARLFLEQLLQKEDSWENILSEYVDLPVVSAVFHHEVGHTLSWLDKSMNKSVEAFCFFGKFSKSQKNEQLLTLQRAAVLQDYLQWCKSKKSSCADFEIQTSKLITKWNHSGKPKSSCLSNLDMIVAQKDNFITSMAIYLEEHMSESNDHLIRELQLINFDQYMQLADLSITTGNEYLARQTFQKAKEIGRQDTFIATWQKLYCRYLSSFSDATNWDKMWAASWKNLRKLEGVDHENEIKTDLLRCLFEKFSQGPLDNDRRIRSALSADSSTDLIQHVVSIATTLAQTVAKTFVEVGATTGIHMKLYNLLKVVQCKLEVSLDDKSEIDKILLISLLQGMQTGSTEALHLFPTTFPVIERYPELANILFDQVKHIPTWMFLPWLDQIFVNYTHSRTLKPSLNFIIQQLITDFPQAFQLEYSNVLKGKKLPQVYALYSEALNAVTLPSVLFQEYFQPLKSAKEVEKCMEKCKRKLQDVQEKSHIYGNLHQSFVNKLIPKLDTHLKQLKQANKHSSSDDSQEMESEREDSFAIRLWNRLRQEEKVTSDDLESKINVSSRPINLENLSPWLARFRSSAYEDYLEVPGLYSKFEMPHVMFHPKVMSFHPTILLLPSLTKPIRLTMVCNNGKEVRFLVKKGDDLRQDKRIQQCFHVANEIFKVDPPCKARKLQIITYAIIPCTTNFGLIEWVDKTVSLKGLVLNSRNLENQYNEQKQSYINWMTGFTRSNYSTNQNKSRYDTYHINAEVVGRELAEKKFDDIAGRLSDSLLREHVLQGCKSLENYFAIRERMIRSYATMCFVHWLLGIGDRHLENCLISTESGEFLGIDFGRSFGIALFKQDIPELIPFRLTPQIQNFLQPYGCNGLFKETMICVKRSMKISAELLTAVADVFIKEPLADWLKIRSHNVDEAQTESESPGLSSWDPIKTLKSKLAGENPLTITVQEIQYMNEKLRRVYTKIVRDGREAIGDKTHMTDEEYVDTLIALSTDKNILIRHWFNKENFAFCVKMKITSRIFIHFFAIILLGQKS</sequence>
<dbReference type="GO" id="GO:0000723">
    <property type="term" value="P:telomere maintenance"/>
    <property type="evidence" value="ECO:0007669"/>
    <property type="project" value="TreeGrafter"/>
</dbReference>
<evidence type="ECO:0000313" key="5">
    <source>
        <dbReference type="Proteomes" id="UP000708208"/>
    </source>
</evidence>
<dbReference type="InterPro" id="IPR012582">
    <property type="entry name" value="DNAPKcs_CC3"/>
</dbReference>
<organism evidence="4 5">
    <name type="scientific">Allacma fusca</name>
    <dbReference type="NCBI Taxonomy" id="39272"/>
    <lineage>
        <taxon>Eukaryota</taxon>
        <taxon>Metazoa</taxon>
        <taxon>Ecdysozoa</taxon>
        <taxon>Arthropoda</taxon>
        <taxon>Hexapoda</taxon>
        <taxon>Collembola</taxon>
        <taxon>Symphypleona</taxon>
        <taxon>Sminthuridae</taxon>
        <taxon>Allacma</taxon>
    </lineage>
</organism>
<dbReference type="PROSITE" id="PS50290">
    <property type="entry name" value="PI3_4_KINASE_3"/>
    <property type="match status" value="1"/>
</dbReference>
<protein>
    <recommendedName>
        <fullName evidence="3">PI3K/PI4K catalytic domain-containing protein</fullName>
    </recommendedName>
</protein>
<dbReference type="PROSITE" id="PS00915">
    <property type="entry name" value="PI3_4_KINASE_1"/>
    <property type="match status" value="1"/>
</dbReference>
<reference evidence="4" key="1">
    <citation type="submission" date="2021-06" db="EMBL/GenBank/DDBJ databases">
        <authorList>
            <person name="Hodson N. C."/>
            <person name="Mongue J. A."/>
            <person name="Jaron S. K."/>
        </authorList>
    </citation>
    <scope>NUCLEOTIDE SEQUENCE</scope>
</reference>
<dbReference type="InterPro" id="IPR045581">
    <property type="entry name" value="DNAPKcs_CC5"/>
</dbReference>
<dbReference type="InterPro" id="IPR018936">
    <property type="entry name" value="PI3/4_kinase_CS"/>
</dbReference>
<accession>A0A8J2LTH4</accession>
<dbReference type="EMBL" id="CAJVCH010570965">
    <property type="protein sequence ID" value="CAG7836287.1"/>
    <property type="molecule type" value="Genomic_DNA"/>
</dbReference>
<dbReference type="Pfam" id="PF19704">
    <property type="entry name" value="DNAPKcs_CC5"/>
    <property type="match status" value="2"/>
</dbReference>
<dbReference type="InterPro" id="IPR050517">
    <property type="entry name" value="DDR_Repair_Kinase"/>
</dbReference>
<keyword evidence="1" id="KW-0808">Transferase</keyword>
<evidence type="ECO:0000313" key="4">
    <source>
        <dbReference type="EMBL" id="CAG7836287.1"/>
    </source>
</evidence>
<dbReference type="InterPro" id="IPR046804">
    <property type="entry name" value="DNA-PKcs_N"/>
</dbReference>
<proteinExistence type="predicted"/>
<dbReference type="Pfam" id="PF08163">
    <property type="entry name" value="DNAPKcs_CC3"/>
    <property type="match status" value="1"/>
</dbReference>
<feature type="domain" description="PI3K/PI4K catalytic" evidence="3">
    <location>
        <begin position="3516"/>
        <end position="3850"/>
    </location>
</feature>
<evidence type="ECO:0000256" key="2">
    <source>
        <dbReference type="ARBA" id="ARBA00022777"/>
    </source>
</evidence>
<keyword evidence="5" id="KW-1185">Reference proteome</keyword>
<evidence type="ECO:0000256" key="1">
    <source>
        <dbReference type="ARBA" id="ARBA00022679"/>
    </source>
</evidence>
<gene>
    <name evidence="4" type="ORF">AFUS01_LOCUS45544</name>
</gene>
<evidence type="ECO:0000259" key="3">
    <source>
        <dbReference type="PROSITE" id="PS50290"/>
    </source>
</evidence>
<dbReference type="Pfam" id="PF20500">
    <property type="entry name" value="DNA-PKcs_N"/>
    <property type="match status" value="1"/>
</dbReference>
<dbReference type="OrthoDB" id="431717at2759"/>
<dbReference type="GO" id="GO:0006303">
    <property type="term" value="P:double-strand break repair via nonhomologous end joining"/>
    <property type="evidence" value="ECO:0007669"/>
    <property type="project" value="InterPro"/>
</dbReference>
<dbReference type="GO" id="GO:0004674">
    <property type="term" value="F:protein serine/threonine kinase activity"/>
    <property type="evidence" value="ECO:0007669"/>
    <property type="project" value="TreeGrafter"/>
</dbReference>
<dbReference type="SMART" id="SM00146">
    <property type="entry name" value="PI3Kc"/>
    <property type="match status" value="1"/>
</dbReference>
<name>A0A8J2LTH4_9HEXA</name>
<dbReference type="PANTHER" id="PTHR11139">
    <property type="entry name" value="ATAXIA TELANGIECTASIA MUTATED ATM -RELATED"/>
    <property type="match status" value="1"/>
</dbReference>
<comment type="caution">
    <text evidence="4">The sequence shown here is derived from an EMBL/GenBank/DDBJ whole genome shotgun (WGS) entry which is preliminary data.</text>
</comment>
<keyword evidence="2" id="KW-0418">Kinase</keyword>
<dbReference type="Proteomes" id="UP000708208">
    <property type="component" value="Unassembled WGS sequence"/>
</dbReference>
<dbReference type="GO" id="GO:0008630">
    <property type="term" value="P:intrinsic apoptotic signaling pathway in response to DNA damage"/>
    <property type="evidence" value="ECO:0007669"/>
    <property type="project" value="TreeGrafter"/>
</dbReference>
<dbReference type="SMART" id="SM01344">
    <property type="entry name" value="NUC194"/>
    <property type="match status" value="1"/>
</dbReference>
<dbReference type="InterPro" id="IPR000403">
    <property type="entry name" value="PI3/4_kinase_cat_dom"/>
</dbReference>
<dbReference type="GO" id="GO:0005634">
    <property type="term" value="C:nucleus"/>
    <property type="evidence" value="ECO:0007669"/>
    <property type="project" value="InterPro"/>
</dbReference>
<dbReference type="Pfam" id="PF00454">
    <property type="entry name" value="PI3_PI4_kinase"/>
    <property type="match status" value="1"/>
</dbReference>
<dbReference type="Pfam" id="PF20502">
    <property type="entry name" value="DNAPKcs_CC1-2"/>
    <property type="match status" value="1"/>
</dbReference>
<dbReference type="PANTHER" id="PTHR11139:SF68">
    <property type="entry name" value="DNA-DEPENDENT PROTEIN KINASE CATALYTIC SUBUNIT"/>
    <property type="match status" value="1"/>
</dbReference>
<dbReference type="InterPro" id="IPR046803">
    <property type="entry name" value="DNAPKcs_CC1-2"/>
</dbReference>